<feature type="domain" description="DUF1996" evidence="3">
    <location>
        <begin position="48"/>
        <end position="294"/>
    </location>
</feature>
<dbReference type="OMA" id="ANCKDGI"/>
<sequence length="470" mass="51338">MASLNVRLKLHHCHPFNIVLVLVLLHLSPCHAFWRHLCFGELGTARVDPIRSPGSPSQHAHVLFGASNIGLDPSIEDLLKSNCTSCSILQDKSNYWVPRLYFEHANGTFQQVATSGGMTVYYFTEGQNTTAFPINFRMITGDSTKRTFYGSQPPHPMAEWDQFDKTQPAIMEKAIGFNCLHYGKSANEGALEHQGLRDKAFIDANCPDGIRAELMFPSCWDGVNLDSDSHSSHVAYPDAMKYGTCPDGYPVRLPTLFYETIYAVADYKGCEGQFVFANGDPTGYGYHGDFICGWDDGILQAAIDSPDCTKTLENAGNGLQEDCPIFHLQNSYNATQCKMETPEILENEGVNLVNRLPGNVQVQAGPEPATIRPSDAPASASSVVTAASESLDLSSGYATTTGPALATNEPISPGANFHTTTSVYTKDGVEVHMILVQEVLTVTASEPAPAASYHKRHHHHNGRQGRHGQF</sequence>
<evidence type="ECO:0000313" key="4">
    <source>
        <dbReference type="EMBL" id="KIV92335.1"/>
    </source>
</evidence>
<organism evidence="4 5">
    <name type="scientific">Exophiala mesophila</name>
    <name type="common">Black yeast-like fungus</name>
    <dbReference type="NCBI Taxonomy" id="212818"/>
    <lineage>
        <taxon>Eukaryota</taxon>
        <taxon>Fungi</taxon>
        <taxon>Dikarya</taxon>
        <taxon>Ascomycota</taxon>
        <taxon>Pezizomycotina</taxon>
        <taxon>Eurotiomycetes</taxon>
        <taxon>Chaetothyriomycetidae</taxon>
        <taxon>Chaetothyriales</taxon>
        <taxon>Herpotrichiellaceae</taxon>
        <taxon>Exophiala</taxon>
    </lineage>
</organism>
<dbReference type="STRING" id="212818.A0A0D1WT15"/>
<name>A0A0D1WT15_EXOME</name>
<evidence type="ECO:0000259" key="3">
    <source>
        <dbReference type="Pfam" id="PF09362"/>
    </source>
</evidence>
<feature type="compositionally biased region" description="Basic residues" evidence="1">
    <location>
        <begin position="453"/>
        <end position="470"/>
    </location>
</feature>
<dbReference type="VEuPathDB" id="FungiDB:PV10_06787"/>
<accession>A0A0D1WT15</accession>
<dbReference type="AlphaFoldDB" id="A0A0D1WT15"/>
<dbReference type="Pfam" id="PF09362">
    <property type="entry name" value="DUF1996"/>
    <property type="match status" value="1"/>
</dbReference>
<gene>
    <name evidence="4" type="ORF">PV10_06787</name>
</gene>
<protein>
    <recommendedName>
        <fullName evidence="3">DUF1996 domain-containing protein</fullName>
    </recommendedName>
</protein>
<evidence type="ECO:0000313" key="5">
    <source>
        <dbReference type="Proteomes" id="UP000054302"/>
    </source>
</evidence>
<keyword evidence="2" id="KW-0732">Signal</keyword>
<dbReference type="RefSeq" id="XP_016223909.1">
    <property type="nucleotide sequence ID" value="XM_016371616.1"/>
</dbReference>
<reference evidence="4 5" key="1">
    <citation type="submission" date="2015-01" db="EMBL/GenBank/DDBJ databases">
        <title>The Genome Sequence of Exophiala mesophila CBS40295.</title>
        <authorList>
            <consortium name="The Broad Institute Genomics Platform"/>
            <person name="Cuomo C."/>
            <person name="de Hoog S."/>
            <person name="Gorbushina A."/>
            <person name="Stielow B."/>
            <person name="Teixiera M."/>
            <person name="Abouelleil A."/>
            <person name="Chapman S.B."/>
            <person name="Priest M."/>
            <person name="Young S.K."/>
            <person name="Wortman J."/>
            <person name="Nusbaum C."/>
            <person name="Birren B."/>
        </authorList>
    </citation>
    <scope>NUCLEOTIDE SEQUENCE [LARGE SCALE GENOMIC DNA]</scope>
    <source>
        <strain evidence="4 5">CBS 40295</strain>
    </source>
</reference>
<evidence type="ECO:0000256" key="2">
    <source>
        <dbReference type="SAM" id="SignalP"/>
    </source>
</evidence>
<dbReference type="OrthoDB" id="74764at2759"/>
<dbReference type="PANTHER" id="PTHR43662">
    <property type="match status" value="1"/>
</dbReference>
<dbReference type="GeneID" id="27324632"/>
<dbReference type="Proteomes" id="UP000054302">
    <property type="component" value="Unassembled WGS sequence"/>
</dbReference>
<dbReference type="PANTHER" id="PTHR43662:SF7">
    <property type="entry name" value="DUF1996 DOMAIN-CONTAINING PROTEIN"/>
    <property type="match status" value="1"/>
</dbReference>
<dbReference type="HOGENOM" id="CLU_014722_1_1_1"/>
<feature type="signal peptide" evidence="2">
    <location>
        <begin position="1"/>
        <end position="32"/>
    </location>
</feature>
<feature type="region of interest" description="Disordered" evidence="1">
    <location>
        <begin position="449"/>
        <end position="470"/>
    </location>
</feature>
<dbReference type="EMBL" id="KN847523">
    <property type="protein sequence ID" value="KIV92335.1"/>
    <property type="molecule type" value="Genomic_DNA"/>
</dbReference>
<feature type="chain" id="PRO_5002251074" description="DUF1996 domain-containing protein" evidence="2">
    <location>
        <begin position="33"/>
        <end position="470"/>
    </location>
</feature>
<keyword evidence="5" id="KW-1185">Reference proteome</keyword>
<proteinExistence type="predicted"/>
<evidence type="ECO:0000256" key="1">
    <source>
        <dbReference type="SAM" id="MobiDB-lite"/>
    </source>
</evidence>
<dbReference type="InterPro" id="IPR018535">
    <property type="entry name" value="DUF1996"/>
</dbReference>